<feature type="region of interest" description="Disordered" evidence="7">
    <location>
        <begin position="1"/>
        <end position="82"/>
    </location>
</feature>
<feature type="repeat" description="WD" evidence="6">
    <location>
        <begin position="312"/>
        <end position="354"/>
    </location>
</feature>
<dbReference type="PROSITE" id="PS00678">
    <property type="entry name" value="WD_REPEATS_1"/>
    <property type="match status" value="2"/>
</dbReference>
<proteinExistence type="predicted"/>
<feature type="repeat" description="WD" evidence="6">
    <location>
        <begin position="425"/>
        <end position="467"/>
    </location>
</feature>
<dbReference type="AlphaFoldDB" id="A0A922L642"/>
<feature type="compositionally biased region" description="Basic and acidic residues" evidence="7">
    <location>
        <begin position="472"/>
        <end position="483"/>
    </location>
</feature>
<dbReference type="InterPro" id="IPR001680">
    <property type="entry name" value="WD40_rpt"/>
</dbReference>
<evidence type="ECO:0000256" key="4">
    <source>
        <dbReference type="ARBA" id="ARBA00023242"/>
    </source>
</evidence>
<evidence type="ECO:0000256" key="6">
    <source>
        <dbReference type="PROSITE-ProRule" id="PRU00221"/>
    </source>
</evidence>
<comment type="subcellular location">
    <subcellularLocation>
        <location evidence="1">Nucleus</location>
    </subcellularLocation>
</comment>
<reference evidence="9" key="1">
    <citation type="submission" date="2013-05" db="EMBL/GenBank/DDBJ databases">
        <authorList>
            <person name="Yim A.K.Y."/>
            <person name="Chan T.F."/>
            <person name="Ji K.M."/>
            <person name="Liu X.Y."/>
            <person name="Zhou J.W."/>
            <person name="Li R.Q."/>
            <person name="Yang K.Y."/>
            <person name="Li J."/>
            <person name="Li M."/>
            <person name="Law P.T.W."/>
            <person name="Wu Y.L."/>
            <person name="Cai Z.L."/>
            <person name="Qin H."/>
            <person name="Bao Y."/>
            <person name="Leung R.K.K."/>
            <person name="Ng P.K.S."/>
            <person name="Zou J."/>
            <person name="Zhong X.J."/>
            <person name="Ran P.X."/>
            <person name="Zhong N.S."/>
            <person name="Liu Z.G."/>
            <person name="Tsui S.K.W."/>
        </authorList>
    </citation>
    <scope>NUCLEOTIDE SEQUENCE</scope>
    <source>
        <strain evidence="9">Derf</strain>
        <tissue evidence="9">Whole organism</tissue>
    </source>
</reference>
<dbReference type="SMART" id="SM00320">
    <property type="entry name" value="WD40"/>
    <property type="match status" value="5"/>
</dbReference>
<dbReference type="InterPro" id="IPR022052">
    <property type="entry name" value="Histone-bd_RBBP4-like_N"/>
</dbReference>
<dbReference type="PANTHER" id="PTHR45903">
    <property type="entry name" value="GLUTAMATE-RICH WD REPEAT-CONTAINING PROTEIN 1"/>
    <property type="match status" value="1"/>
</dbReference>
<dbReference type="EMBL" id="ASGP02000002">
    <property type="protein sequence ID" value="KAH9521741.1"/>
    <property type="molecule type" value="Genomic_DNA"/>
</dbReference>
<dbReference type="InterPro" id="IPR019775">
    <property type="entry name" value="WD40_repeat_CS"/>
</dbReference>
<organism evidence="9 10">
    <name type="scientific">Dermatophagoides farinae</name>
    <name type="common">American house dust mite</name>
    <dbReference type="NCBI Taxonomy" id="6954"/>
    <lineage>
        <taxon>Eukaryota</taxon>
        <taxon>Metazoa</taxon>
        <taxon>Ecdysozoa</taxon>
        <taxon>Arthropoda</taxon>
        <taxon>Chelicerata</taxon>
        <taxon>Arachnida</taxon>
        <taxon>Acari</taxon>
        <taxon>Acariformes</taxon>
        <taxon>Sarcoptiformes</taxon>
        <taxon>Astigmata</taxon>
        <taxon>Psoroptidia</taxon>
        <taxon>Analgoidea</taxon>
        <taxon>Pyroglyphidae</taxon>
        <taxon>Dermatophagoidinae</taxon>
        <taxon>Dermatophagoides</taxon>
    </lineage>
</organism>
<gene>
    <name evidence="9" type="primary">GRWD1</name>
    <name evidence="9" type="ORF">DERF_005373</name>
</gene>
<feature type="region of interest" description="Disordered" evidence="7">
    <location>
        <begin position="400"/>
        <end position="425"/>
    </location>
</feature>
<evidence type="ECO:0000256" key="1">
    <source>
        <dbReference type="ARBA" id="ARBA00004123"/>
    </source>
</evidence>
<dbReference type="Proteomes" id="UP000790347">
    <property type="component" value="Unassembled WGS sequence"/>
</dbReference>
<feature type="domain" description="Histone-binding protein RBBP4-like N-terminal" evidence="8">
    <location>
        <begin position="98"/>
        <end position="168"/>
    </location>
</feature>
<evidence type="ECO:0000256" key="2">
    <source>
        <dbReference type="ARBA" id="ARBA00022574"/>
    </source>
</evidence>
<name>A0A922L642_DERFA</name>
<dbReference type="SUPFAM" id="SSF50978">
    <property type="entry name" value="WD40 repeat-like"/>
    <property type="match status" value="1"/>
</dbReference>
<dbReference type="Gene3D" id="2.130.10.10">
    <property type="entry name" value="YVTN repeat-like/Quinoprotein amine dehydrogenase"/>
    <property type="match status" value="1"/>
</dbReference>
<feature type="region of interest" description="Disordered" evidence="7">
    <location>
        <begin position="165"/>
        <end position="195"/>
    </location>
</feature>
<evidence type="ECO:0000256" key="7">
    <source>
        <dbReference type="SAM" id="MobiDB-lite"/>
    </source>
</evidence>
<accession>A0A922L642</accession>
<feature type="compositionally biased region" description="Polar residues" evidence="7">
    <location>
        <begin position="71"/>
        <end position="81"/>
    </location>
</feature>
<dbReference type="PROSITE" id="PS50082">
    <property type="entry name" value="WD_REPEATS_2"/>
    <property type="match status" value="3"/>
</dbReference>
<dbReference type="InterPro" id="IPR051972">
    <property type="entry name" value="Glutamate-rich_WD_repeat"/>
</dbReference>
<dbReference type="GO" id="GO:0005730">
    <property type="term" value="C:nucleolus"/>
    <property type="evidence" value="ECO:0007669"/>
    <property type="project" value="TreeGrafter"/>
</dbReference>
<reference evidence="9" key="2">
    <citation type="journal article" date="2022" name="Res Sq">
        <title>Comparative Genomics Reveals Insights into the Divergent Evolution of Astigmatic Mites and Household Pest Adaptations.</title>
        <authorList>
            <person name="Xiong Q."/>
            <person name="Wan A.T.-Y."/>
            <person name="Liu X.-Y."/>
            <person name="Fung C.S.-H."/>
            <person name="Xiao X."/>
            <person name="Malainual N."/>
            <person name="Hou J."/>
            <person name="Wang L."/>
            <person name="Wang M."/>
            <person name="Yang K."/>
            <person name="Cui Y."/>
            <person name="Leung E."/>
            <person name="Nong W."/>
            <person name="Shin S.-K."/>
            <person name="Au S."/>
            <person name="Jeong K.Y."/>
            <person name="Chew F.T."/>
            <person name="Hui J."/>
            <person name="Leung T.F."/>
            <person name="Tungtrongchitr A."/>
            <person name="Zhong N."/>
            <person name="Liu Z."/>
            <person name="Tsui S."/>
        </authorList>
    </citation>
    <scope>NUCLEOTIDE SEQUENCE</scope>
    <source>
        <strain evidence="9">Derf</strain>
        <tissue evidence="9">Whole organism</tissue>
    </source>
</reference>
<keyword evidence="2 6" id="KW-0853">WD repeat</keyword>
<protein>
    <recommendedName>
        <fullName evidence="5">Glutamate-rich WD repeat-containing protein 1</fullName>
    </recommendedName>
</protein>
<keyword evidence="3" id="KW-0677">Repeat</keyword>
<evidence type="ECO:0000259" key="8">
    <source>
        <dbReference type="Pfam" id="PF12265"/>
    </source>
</evidence>
<feature type="compositionally biased region" description="Acidic residues" evidence="7">
    <location>
        <begin position="35"/>
        <end position="70"/>
    </location>
</feature>
<feature type="compositionally biased region" description="Low complexity" evidence="7">
    <location>
        <begin position="402"/>
        <end position="414"/>
    </location>
</feature>
<dbReference type="InterPro" id="IPR015943">
    <property type="entry name" value="WD40/YVTN_repeat-like_dom_sf"/>
</dbReference>
<evidence type="ECO:0000256" key="5">
    <source>
        <dbReference type="ARBA" id="ARBA00040876"/>
    </source>
</evidence>
<keyword evidence="10" id="KW-1185">Reference proteome</keyword>
<dbReference type="GO" id="GO:0042254">
    <property type="term" value="P:ribosome biogenesis"/>
    <property type="evidence" value="ECO:0007669"/>
    <property type="project" value="TreeGrafter"/>
</dbReference>
<sequence length="548" mass="61276">MTILSNIVDDDDDGKQQESTNSEYDDMEANNNNDNNDDDDESCSSDSDYLDDEEVDDDYDDDDNNNDDNDGQSASSSTSQKRIYVPNISKLSSDDNVEQLECDYSAYVVYHKAETGFPCLSFDIVEDQFGSGEQRSQTFPMTAYLVAGTQADKDHHNRLLAMKFSNMNPVDDKKHNNDDDDDDDDEDEEEETLPDLSCASIPHSGCVNRIRCRRIGDKLIVANWSDHGAVHLWNMTDALNTCDEGDSQRIADFNKQNLHTKPIYSFNGHHSPGFGLDWSPVNDGVLATGDSQKHIFIWNVSDDGWKVDQLPLIGHESSVEDIQWSPNESTILSSCSVDRSIRIWDTRNRRHESAIIIADAHESDVNVLSWNRMEKAFILSGGDDGVIKVWDLRQVRRQTIKSSNGGSTSSSTSTSGGGCKPVATFKQHKGPITSVDWHRTDGTVFAASSDDHQITQWDLSVETDEQQDDDKETSASKRPKTDDSISDGGKQQRKEMEDDPIIGKLPPQLLFIHQGQKEVKEIHWHPQIPGLLISTAATGFDIFRTVSV</sequence>
<keyword evidence="4" id="KW-0539">Nucleus</keyword>
<feature type="compositionally biased region" description="Acidic residues" evidence="7">
    <location>
        <begin position="461"/>
        <end position="471"/>
    </location>
</feature>
<dbReference type="InterPro" id="IPR036322">
    <property type="entry name" value="WD40_repeat_dom_sf"/>
</dbReference>
<dbReference type="Pfam" id="PF12265">
    <property type="entry name" value="CAF1C_H4-bd"/>
    <property type="match status" value="1"/>
</dbReference>
<feature type="region of interest" description="Disordered" evidence="7">
    <location>
        <begin position="460"/>
        <end position="502"/>
    </location>
</feature>
<dbReference type="PROSITE" id="PS50294">
    <property type="entry name" value="WD_REPEATS_REGION"/>
    <property type="match status" value="3"/>
</dbReference>
<evidence type="ECO:0000313" key="9">
    <source>
        <dbReference type="EMBL" id="KAH9521741.1"/>
    </source>
</evidence>
<dbReference type="InterPro" id="IPR020472">
    <property type="entry name" value="WD40_PAC1"/>
</dbReference>
<evidence type="ECO:0000256" key="3">
    <source>
        <dbReference type="ARBA" id="ARBA00022737"/>
    </source>
</evidence>
<dbReference type="PANTHER" id="PTHR45903:SF1">
    <property type="entry name" value="GLUTAMATE-RICH WD REPEAT-CONTAINING PROTEIN 1"/>
    <property type="match status" value="1"/>
</dbReference>
<dbReference type="PRINTS" id="PR00320">
    <property type="entry name" value="GPROTEINBRPT"/>
</dbReference>
<feature type="repeat" description="WD" evidence="6">
    <location>
        <begin position="358"/>
        <end position="400"/>
    </location>
</feature>
<dbReference type="Pfam" id="PF00400">
    <property type="entry name" value="WD40"/>
    <property type="match status" value="4"/>
</dbReference>
<evidence type="ECO:0000313" key="10">
    <source>
        <dbReference type="Proteomes" id="UP000790347"/>
    </source>
</evidence>
<comment type="caution">
    <text evidence="9">The sequence shown here is derived from an EMBL/GenBank/DDBJ whole genome shotgun (WGS) entry which is preliminary data.</text>
</comment>
<feature type="compositionally biased region" description="Acidic residues" evidence="7">
    <location>
        <begin position="178"/>
        <end position="193"/>
    </location>
</feature>
<dbReference type="OrthoDB" id="2161379at2759"/>